<dbReference type="InterPro" id="IPR013761">
    <property type="entry name" value="SAM/pointed_sf"/>
</dbReference>
<dbReference type="AlphaFoldDB" id="A0A2B4RIJ8"/>
<dbReference type="SUPFAM" id="SSF47769">
    <property type="entry name" value="SAM/Pointed domain"/>
    <property type="match status" value="1"/>
</dbReference>
<evidence type="ECO:0000256" key="2">
    <source>
        <dbReference type="SAM" id="MobiDB-lite"/>
    </source>
</evidence>
<dbReference type="InterPro" id="IPR001683">
    <property type="entry name" value="PX_dom"/>
</dbReference>
<dbReference type="SMART" id="SM00312">
    <property type="entry name" value="PX"/>
    <property type="match status" value="1"/>
</dbReference>
<dbReference type="EMBL" id="LSMT01000579">
    <property type="protein sequence ID" value="PFX16072.1"/>
    <property type="molecule type" value="Genomic_DNA"/>
</dbReference>
<organism evidence="5 6">
    <name type="scientific">Stylophora pistillata</name>
    <name type="common">Smooth cauliflower coral</name>
    <dbReference type="NCBI Taxonomy" id="50429"/>
    <lineage>
        <taxon>Eukaryota</taxon>
        <taxon>Metazoa</taxon>
        <taxon>Cnidaria</taxon>
        <taxon>Anthozoa</taxon>
        <taxon>Hexacorallia</taxon>
        <taxon>Scleractinia</taxon>
        <taxon>Astrocoeniina</taxon>
        <taxon>Pocilloporidae</taxon>
        <taxon>Stylophora</taxon>
    </lineage>
</organism>
<dbReference type="Pfam" id="PF26034">
    <property type="entry name" value="PHAT_SMAUG"/>
    <property type="match status" value="1"/>
</dbReference>
<feature type="region of interest" description="Disordered" evidence="2">
    <location>
        <begin position="367"/>
        <end position="442"/>
    </location>
</feature>
<dbReference type="InterPro" id="IPR042344">
    <property type="entry name" value="ZCCHC14"/>
</dbReference>
<name>A0A2B4RIJ8_STYPI</name>
<dbReference type="PROSITE" id="PS50158">
    <property type="entry name" value="ZF_CCHC"/>
    <property type="match status" value="1"/>
</dbReference>
<dbReference type="InterPro" id="IPR036871">
    <property type="entry name" value="PX_dom_sf"/>
</dbReference>
<comment type="caution">
    <text evidence="5">The sequence shown here is derived from an EMBL/GenBank/DDBJ whole genome shotgun (WGS) entry which is preliminary data.</text>
</comment>
<dbReference type="Gene3D" id="3.30.1520.10">
    <property type="entry name" value="Phox-like domain"/>
    <property type="match status" value="1"/>
</dbReference>
<keyword evidence="1" id="KW-0863">Zinc-finger</keyword>
<dbReference type="PROSITE" id="PS50195">
    <property type="entry name" value="PX"/>
    <property type="match status" value="1"/>
</dbReference>
<evidence type="ECO:0000259" key="4">
    <source>
        <dbReference type="PROSITE" id="PS50195"/>
    </source>
</evidence>
<feature type="compositionally biased region" description="Basic residues" evidence="2">
    <location>
        <begin position="367"/>
        <end position="376"/>
    </location>
</feature>
<evidence type="ECO:0000259" key="3">
    <source>
        <dbReference type="PROSITE" id="PS50158"/>
    </source>
</evidence>
<dbReference type="InterPro" id="IPR058599">
    <property type="entry name" value="PHAT_Smg/ZCCHC2-like"/>
</dbReference>
<proteinExistence type="predicted"/>
<feature type="compositionally biased region" description="Polar residues" evidence="2">
    <location>
        <begin position="429"/>
        <end position="442"/>
    </location>
</feature>
<dbReference type="Proteomes" id="UP000225706">
    <property type="component" value="Unassembled WGS sequence"/>
</dbReference>
<keyword evidence="1" id="KW-0479">Metal-binding</keyword>
<protein>
    <submittedName>
        <fullName evidence="5">Zinc finger CCHC domain-containing protein 2</fullName>
    </submittedName>
</protein>
<feature type="compositionally biased region" description="Low complexity" evidence="2">
    <location>
        <begin position="155"/>
        <end position="173"/>
    </location>
</feature>
<reference evidence="6" key="1">
    <citation type="journal article" date="2017" name="bioRxiv">
        <title>Comparative analysis of the genomes of Stylophora pistillata and Acropora digitifera provides evidence for extensive differences between species of corals.</title>
        <authorList>
            <person name="Voolstra C.R."/>
            <person name="Li Y."/>
            <person name="Liew Y.J."/>
            <person name="Baumgarten S."/>
            <person name="Zoccola D."/>
            <person name="Flot J.-F."/>
            <person name="Tambutte S."/>
            <person name="Allemand D."/>
            <person name="Aranda M."/>
        </authorList>
    </citation>
    <scope>NUCLEOTIDE SEQUENCE [LARGE SCALE GENOMIC DNA]</scope>
</reference>
<dbReference type="PANTHER" id="PTHR16195">
    <property type="entry name" value="ZINC FINGER CCHC DOMAIN CONTAINING PROTEIN"/>
    <property type="match status" value="1"/>
</dbReference>
<keyword evidence="1" id="KW-0862">Zinc</keyword>
<dbReference type="GO" id="GO:0003676">
    <property type="term" value="F:nucleic acid binding"/>
    <property type="evidence" value="ECO:0007669"/>
    <property type="project" value="InterPro"/>
</dbReference>
<dbReference type="GO" id="GO:0035091">
    <property type="term" value="F:phosphatidylinositol binding"/>
    <property type="evidence" value="ECO:0007669"/>
    <property type="project" value="InterPro"/>
</dbReference>
<dbReference type="InterPro" id="IPR001660">
    <property type="entry name" value="SAM"/>
</dbReference>
<feature type="domain" description="PX" evidence="4">
    <location>
        <begin position="243"/>
        <end position="366"/>
    </location>
</feature>
<dbReference type="GO" id="GO:0008270">
    <property type="term" value="F:zinc ion binding"/>
    <property type="evidence" value="ECO:0007669"/>
    <property type="project" value="UniProtKB-KW"/>
</dbReference>
<feature type="region of interest" description="Disordered" evidence="2">
    <location>
        <begin position="152"/>
        <end position="178"/>
    </location>
</feature>
<keyword evidence="6" id="KW-1185">Reference proteome</keyword>
<evidence type="ECO:0000313" key="6">
    <source>
        <dbReference type="Proteomes" id="UP000225706"/>
    </source>
</evidence>
<feature type="compositionally biased region" description="Basic and acidic residues" evidence="2">
    <location>
        <begin position="378"/>
        <end position="415"/>
    </location>
</feature>
<dbReference type="InterPro" id="IPR057327">
    <property type="entry name" value="Vts1_dom"/>
</dbReference>
<accession>A0A2B4RIJ8</accession>
<evidence type="ECO:0000313" key="5">
    <source>
        <dbReference type="EMBL" id="PFX16072.1"/>
    </source>
</evidence>
<sequence>MIQKESVISWFKDLEGDDRIDLMCNLLDCCLPWEIRFLGTFIEAQVQRDYPVFRQPESTANNPSDLSCLSCLHDVHVRRRLCVSLALLHSSNRQAASVLFGIINEFQPSSLGEEEFFTDLSLLITMSAHHPAFSFHQKHTLSSKLKQLKQSANQTSDLSETVSESSSGSSTFSCDQDASAKKDVRDDLLFEEQQKKESVEEKTTTKEIHKVESVNVGDSSLSKDNTLKELPVFVKEIKVQGVQAVEKKKEKRSKHDPRKHDDHYYVLQVSWSDNTTETIHRTYEEMFDFQCKLRKMYPNKVDASGNPWKLPFLPGRIRMFNKPEPKGEKLPIPDISDYTRLFSNLPEFVRGCDHVVKFFQSEKRIRRKSDNKKNKSIAKTEEQSNCKVKQNEFESPHRIAEAVREQSLGRKDNAKSADVTSTKIKKKTNSLSSEENVSKNNKTCSVGKESFVDIDENGNEVKSTLCETFKELEESEKSVSSEQHFKNGLIKMAPMQTFSLLPSSSSSSLSTSGSLLTSTQVSLPLKQPFHTTLQPSNMLHMLNTNGYSLPPSLTSLQITLPSSPIASYPSPSPSPITSPVMSPANSPSLSHRSCSGNINWTLRQHSQAVNVCDWLRNLRLHKYSEVFKGKTFNEMLKFSDKDFEKLGLTAGARRKLRVNLEVLRTRGCFTSNGLTVVDMLPSPSSCVVNPAQSHSSDSDFLRSVSESDSASDCGSDILSEPGTQMCSSIYPRRFPVLNGCHVSCYNCGSLGHVGGQCMAPNLDKRIPTSYGIHSRYDAPLEC</sequence>
<dbReference type="STRING" id="50429.A0A2B4RIJ8"/>
<dbReference type="PANTHER" id="PTHR16195:SF16">
    <property type="entry name" value="ZINC FINGER CCHC DOMAIN-CONTAINING PROTEIN 14"/>
    <property type="match status" value="1"/>
</dbReference>
<feature type="domain" description="CCHC-type" evidence="3">
    <location>
        <begin position="744"/>
        <end position="757"/>
    </location>
</feature>
<dbReference type="InterPro" id="IPR001878">
    <property type="entry name" value="Znf_CCHC"/>
</dbReference>
<feature type="region of interest" description="Disordered" evidence="2">
    <location>
        <begin position="569"/>
        <end position="588"/>
    </location>
</feature>
<dbReference type="Gene3D" id="1.10.150.50">
    <property type="entry name" value="Transcription Factor, Ets-1"/>
    <property type="match status" value="1"/>
</dbReference>
<dbReference type="OrthoDB" id="6361509at2759"/>
<dbReference type="Pfam" id="PF00787">
    <property type="entry name" value="PX"/>
    <property type="match status" value="1"/>
</dbReference>
<evidence type="ECO:0000256" key="1">
    <source>
        <dbReference type="PROSITE-ProRule" id="PRU00047"/>
    </source>
</evidence>
<dbReference type="Pfam" id="PF25479">
    <property type="entry name" value="Vts1"/>
    <property type="match status" value="1"/>
</dbReference>
<gene>
    <name evidence="5" type="primary">Zcchc2</name>
    <name evidence="5" type="ORF">AWC38_SpisGene19672</name>
</gene>
<dbReference type="Pfam" id="PF00536">
    <property type="entry name" value="SAM_1"/>
    <property type="match status" value="1"/>
</dbReference>
<dbReference type="SUPFAM" id="SSF64268">
    <property type="entry name" value="PX domain"/>
    <property type="match status" value="1"/>
</dbReference>